<gene>
    <name evidence="1" type="ORF">SAMN02745148_00361</name>
</gene>
<dbReference type="OrthoDB" id="9798416at2"/>
<dbReference type="RefSeq" id="WP_072819132.1">
    <property type="nucleotide sequence ID" value="NZ_FQUJ01000002.1"/>
</dbReference>
<proteinExistence type="predicted"/>
<dbReference type="Gene3D" id="1.10.260.40">
    <property type="entry name" value="lambda repressor-like DNA-binding domains"/>
    <property type="match status" value="1"/>
</dbReference>
<evidence type="ECO:0000313" key="2">
    <source>
        <dbReference type="Proteomes" id="UP000184346"/>
    </source>
</evidence>
<reference evidence="1 2" key="1">
    <citation type="submission" date="2016-11" db="EMBL/GenBank/DDBJ databases">
        <authorList>
            <person name="Jaros S."/>
            <person name="Januszkiewicz K."/>
            <person name="Wedrychowicz H."/>
        </authorList>
    </citation>
    <scope>NUCLEOTIDE SEQUENCE [LARGE SCALE GENOMIC DNA]</scope>
    <source>
        <strain evidence="1 2">DSM 19980</strain>
    </source>
</reference>
<accession>A0A1M4T721</accession>
<dbReference type="GO" id="GO:0003677">
    <property type="term" value="F:DNA binding"/>
    <property type="evidence" value="ECO:0007669"/>
    <property type="project" value="InterPro"/>
</dbReference>
<protein>
    <submittedName>
        <fullName evidence="1">Probable addiction module antidote protein</fullName>
    </submittedName>
</protein>
<dbReference type="PANTHER" id="PTHR40275:SF1">
    <property type="entry name" value="SSL7038 PROTEIN"/>
    <property type="match status" value="1"/>
</dbReference>
<dbReference type="STRING" id="1121942.SAMN02745148_00361"/>
<dbReference type="EMBL" id="FQUJ01000002">
    <property type="protein sequence ID" value="SHE40323.1"/>
    <property type="molecule type" value="Genomic_DNA"/>
</dbReference>
<dbReference type="AlphaFoldDB" id="A0A1M4T721"/>
<dbReference type="Proteomes" id="UP000184346">
    <property type="component" value="Unassembled WGS sequence"/>
</dbReference>
<sequence>MLTFESGPQGDADTAVIEMLRDDPAMAVDYLRTAFEELDEEGGESAFLMALRHVVEAQGGIAAVAERAKVSRESLYRALSPKGNPTLRTMTAVIKATGIRFHDLTHPAS</sequence>
<evidence type="ECO:0000313" key="1">
    <source>
        <dbReference type="EMBL" id="SHE40323.1"/>
    </source>
</evidence>
<name>A0A1M4T721_9GAMM</name>
<dbReference type="InterPro" id="IPR010982">
    <property type="entry name" value="Lambda_DNA-bd_dom_sf"/>
</dbReference>
<dbReference type="PANTHER" id="PTHR40275">
    <property type="entry name" value="SSL7038 PROTEIN"/>
    <property type="match status" value="1"/>
</dbReference>
<dbReference type="SUPFAM" id="SSF47413">
    <property type="entry name" value="lambda repressor-like DNA-binding domains"/>
    <property type="match status" value="1"/>
</dbReference>
<dbReference type="Pfam" id="PF21716">
    <property type="entry name" value="dnstrm_HI1420"/>
    <property type="match status" value="1"/>
</dbReference>
<dbReference type="NCBIfam" id="TIGR02684">
    <property type="entry name" value="dnstrm_HI1420"/>
    <property type="match status" value="1"/>
</dbReference>
<dbReference type="InterPro" id="IPR014057">
    <property type="entry name" value="HI1420"/>
</dbReference>
<keyword evidence="2" id="KW-1185">Reference proteome</keyword>
<organism evidence="1 2">
    <name type="scientific">Modicisalibacter ilicicola DSM 19980</name>
    <dbReference type="NCBI Taxonomy" id="1121942"/>
    <lineage>
        <taxon>Bacteria</taxon>
        <taxon>Pseudomonadati</taxon>
        <taxon>Pseudomonadota</taxon>
        <taxon>Gammaproteobacteria</taxon>
        <taxon>Oceanospirillales</taxon>
        <taxon>Halomonadaceae</taxon>
        <taxon>Modicisalibacter</taxon>
    </lineage>
</organism>